<evidence type="ECO:0000313" key="1">
    <source>
        <dbReference type="EMBL" id="KAL0926815.1"/>
    </source>
</evidence>
<proteinExistence type="predicted"/>
<comment type="caution">
    <text evidence="1">The sequence shown here is derived from an EMBL/GenBank/DDBJ whole genome shotgun (WGS) entry which is preliminary data.</text>
</comment>
<keyword evidence="2" id="KW-1185">Reference proteome</keyword>
<dbReference type="EMBL" id="JANQDX010000003">
    <property type="protein sequence ID" value="KAL0926815.1"/>
    <property type="molecule type" value="Genomic_DNA"/>
</dbReference>
<protein>
    <submittedName>
        <fullName evidence="1">Uncharacterized protein</fullName>
    </submittedName>
</protein>
<sequence>MYDNLVYSSFNCNKWDKVSLPLISLAVFYFQSPKAFQIPIPLDSFQLQQYLKYIAKELNITGVAMLQLLLKEFNHQNSPQEHDPSSKWWNLFLSLTTIVLPVILEMNFVTVWQSLQTRRFFTILIVVPGRVLINPKAIASFSLCTSSARCFCGNNILVWDTVKNQESFLNAPAFTVHVNQGCGKTQSECNLVGVLEGEGVQGAAEVEGGGLEGGGEGEGVWSRGGWRGEHLAEEEEGGVVKPVEGVGMDDGRPEEDVGIGSEAEEGEGEIGAADGGVRALELEVDDWVEVVAGAESGGVELEEVVVGGAGALYLSGEGLGGERMGKG</sequence>
<organism evidence="1 2">
    <name type="scientific">Dendrobium thyrsiflorum</name>
    <name type="common">Pinecone-like raceme dendrobium</name>
    <name type="synonym">Orchid</name>
    <dbReference type="NCBI Taxonomy" id="117978"/>
    <lineage>
        <taxon>Eukaryota</taxon>
        <taxon>Viridiplantae</taxon>
        <taxon>Streptophyta</taxon>
        <taxon>Embryophyta</taxon>
        <taxon>Tracheophyta</taxon>
        <taxon>Spermatophyta</taxon>
        <taxon>Magnoliopsida</taxon>
        <taxon>Liliopsida</taxon>
        <taxon>Asparagales</taxon>
        <taxon>Orchidaceae</taxon>
        <taxon>Epidendroideae</taxon>
        <taxon>Malaxideae</taxon>
        <taxon>Dendrobiinae</taxon>
        <taxon>Dendrobium</taxon>
    </lineage>
</organism>
<name>A0ABD0VP76_DENTH</name>
<dbReference type="AlphaFoldDB" id="A0ABD0VP76"/>
<dbReference type="Proteomes" id="UP001552299">
    <property type="component" value="Unassembled WGS sequence"/>
</dbReference>
<reference evidence="1 2" key="1">
    <citation type="journal article" date="2024" name="Plant Biotechnol. J.">
        <title>Dendrobium thyrsiflorum genome and its molecular insights into genes involved in important horticultural traits.</title>
        <authorList>
            <person name="Chen B."/>
            <person name="Wang J.Y."/>
            <person name="Zheng P.J."/>
            <person name="Li K.L."/>
            <person name="Liang Y.M."/>
            <person name="Chen X.F."/>
            <person name="Zhang C."/>
            <person name="Zhao X."/>
            <person name="He X."/>
            <person name="Zhang G.Q."/>
            <person name="Liu Z.J."/>
            <person name="Xu Q."/>
        </authorList>
    </citation>
    <scope>NUCLEOTIDE SEQUENCE [LARGE SCALE GENOMIC DNA]</scope>
    <source>
        <strain evidence="1">GZMU011</strain>
    </source>
</reference>
<accession>A0ABD0VP76</accession>
<gene>
    <name evidence="1" type="ORF">M5K25_003066</name>
</gene>
<evidence type="ECO:0000313" key="2">
    <source>
        <dbReference type="Proteomes" id="UP001552299"/>
    </source>
</evidence>